<evidence type="ECO:0000256" key="15">
    <source>
        <dbReference type="ARBA" id="ARBA00023136"/>
    </source>
</evidence>
<dbReference type="GO" id="GO:0043005">
    <property type="term" value="C:neuron projection"/>
    <property type="evidence" value="ECO:0007669"/>
    <property type="project" value="UniProtKB-ARBA"/>
</dbReference>
<dbReference type="GO" id="GO:0061462">
    <property type="term" value="P:protein localization to lysosome"/>
    <property type="evidence" value="ECO:0007669"/>
    <property type="project" value="UniProtKB-ARBA"/>
</dbReference>
<keyword evidence="8" id="KW-0479">Metal-binding</keyword>
<evidence type="ECO:0000256" key="10">
    <source>
        <dbReference type="ARBA" id="ARBA00022753"/>
    </source>
</evidence>
<dbReference type="InterPro" id="IPR006544">
    <property type="entry name" value="P-type_TPase_V"/>
</dbReference>
<comment type="subcellular location">
    <subcellularLocation>
        <location evidence="3">Cytoplasmic vesicle</location>
        <location evidence="3">Autophagosome membrane</location>
        <topology evidence="3">Multi-pass membrane protein</topology>
    </subcellularLocation>
    <subcellularLocation>
        <location evidence="22">Endosome</location>
        <location evidence="22">Multivesicular body membrane</location>
        <topology evidence="22">Multi-pass membrane protein</topology>
    </subcellularLocation>
    <subcellularLocation>
        <location evidence="1">Late endosome membrane</location>
        <topology evidence="1">Multi-pass membrane protein</topology>
    </subcellularLocation>
    <subcellularLocation>
        <location evidence="2">Lysosome membrane</location>
        <topology evidence="2">Multi-pass membrane protein</topology>
    </subcellularLocation>
</comment>
<dbReference type="SUPFAM" id="SSF81653">
    <property type="entry name" value="Calcium ATPase, transduction domain A"/>
    <property type="match status" value="1"/>
</dbReference>
<evidence type="ECO:0000256" key="16">
    <source>
        <dbReference type="ARBA" id="ARBA00023180"/>
    </source>
</evidence>
<dbReference type="PANTHER" id="PTHR45630:SF2">
    <property type="entry name" value="POLYAMINE-TRANSPORTING ATPASE 13A2"/>
    <property type="match status" value="1"/>
</dbReference>
<dbReference type="NCBIfam" id="TIGR01657">
    <property type="entry name" value="P-ATPase-V"/>
    <property type="match status" value="1"/>
</dbReference>
<evidence type="ECO:0000256" key="2">
    <source>
        <dbReference type="ARBA" id="ARBA00004155"/>
    </source>
</evidence>
<evidence type="ECO:0000256" key="6">
    <source>
        <dbReference type="ARBA" id="ARBA00022553"/>
    </source>
</evidence>
<feature type="transmembrane region" description="Helical" evidence="26">
    <location>
        <begin position="883"/>
        <end position="900"/>
    </location>
</feature>
<dbReference type="GO" id="GO:0016243">
    <property type="term" value="P:regulation of autophagosome size"/>
    <property type="evidence" value="ECO:0007669"/>
    <property type="project" value="TreeGrafter"/>
</dbReference>
<sequence length="1046" mass="114706">VALCHACSVLTAGLLLVLFHWKPSLEVQAKCKPCLLASREGDVCSSAGGRGGSDPWFSTPSSLEQHPGARLEDRRTSIAIGVSDEEESRDTIQLHDKEEKNILRYYLFEGMRYIWIERRQAFCKVRYFFCPPMPQQTPPQKIYGPNLIEVPVKSYARLLVEEVLNPFYIFQVFSIVLWVCDAYYYYAACIFLISTISLGLSLYETRKQSATLQTMAKMSVGVRVHRPSGEETVVSSADLVPGDCISLPADGMLVPCDAALLTGECMVNESMLTGESVPVMKTPLPAGSQAASTIYSPEEHRRHTLFCGTQVIQAKSYVGREVLAVVTRTGFCTAKGDLISSILYPKPVSFKFYKDAVKFVLFLSILAFIGTLYSILILVKNQVPVGQIIIRALDLVTVIVPPALPAAMTVGTIYAQNRLKKQGIFCISPPRINLCGKIRLVCFDKTGTLTEEGLDVWGVVPLENNHFMPLIHEPRCLPAGALLYSLAACHTVSLLRAQPIGDPVDLKMVESTGWVRQEGELPTFQQFGTKVLAVMKPPPEEEQPRDRSPVGILRRFPFSSSLQRMSVLVKLPGEASAHVYVKGAPEMVASLCRKETVPVDFSQMLRYYTTDGFRVLGLACKPLSTVTTFEEALQLPRDAVESSLTFLGFLVMKNVLKPESAPVIHLLRNANIRPVMVTGDNMLTAVNVARSCRMVEPKERVIFVNASPPSHDKPAALKFILAEHSQGEEQVEVSPEQGFEKPRLLLGAQGGGVLRYEHAAFPSLQILIRATVFARMSPDQKTQLVCSLQELNYCVGMCGDGANDCGALKAADVGISLSEAEASVASPFTSRTANIECVPTVIREGRCSLVTSFGVFKYMALYSLVQFVSVLLLYTINTNLSDFQFLFFDLIITTTVAVLMGRTGPAQELGVERPQGALISVLVLGSLLLQTALLITVQVLSYFITISQSWYVPLNSTVTAPQNLPNYENTVLFCVTGFQYLILAVAMSKGYPFREPLYTNGEDDADRPGPRLALLPPQAAPKESIQEAFQEAGEGAEPAAATLASP</sequence>
<dbReference type="GO" id="GO:0010821">
    <property type="term" value="P:regulation of mitochondrion organization"/>
    <property type="evidence" value="ECO:0007669"/>
    <property type="project" value="UniProtKB-ARBA"/>
</dbReference>
<keyword evidence="14 26" id="KW-1133">Transmembrane helix</keyword>
<comment type="catalytic activity">
    <reaction evidence="20">
        <text>spermine(out) + ATP + H2O = spermine(in) + ADP + phosphate + H(+)</text>
        <dbReference type="Rhea" id="RHEA:63368"/>
        <dbReference type="ChEBI" id="CHEBI:15377"/>
        <dbReference type="ChEBI" id="CHEBI:15378"/>
        <dbReference type="ChEBI" id="CHEBI:30616"/>
        <dbReference type="ChEBI" id="CHEBI:43474"/>
        <dbReference type="ChEBI" id="CHEBI:45725"/>
        <dbReference type="ChEBI" id="CHEBI:456216"/>
    </reaction>
</comment>
<keyword evidence="6" id="KW-0597">Phosphoprotein</keyword>
<feature type="chain" id="PRO_5034908559" description="Polyamine-transporting ATPase 13A2" evidence="27">
    <location>
        <begin position="27"/>
        <end position="1046"/>
    </location>
</feature>
<evidence type="ECO:0000256" key="9">
    <source>
        <dbReference type="ARBA" id="ARBA00022741"/>
    </source>
</evidence>
<dbReference type="Pfam" id="PF12409">
    <property type="entry name" value="P5-ATPase"/>
    <property type="match status" value="1"/>
</dbReference>
<comment type="similarity">
    <text evidence="4">Belongs to the cation transport ATPase (P-type) (TC 3.A.3) family. Type V subfamily.</text>
</comment>
<dbReference type="GO" id="GO:0019829">
    <property type="term" value="F:ATPase-coupled monoatomic cation transmembrane transporter activity"/>
    <property type="evidence" value="ECO:0007669"/>
    <property type="project" value="InterPro"/>
</dbReference>
<feature type="transmembrane region" description="Helical" evidence="26">
    <location>
        <begin position="858"/>
        <end position="877"/>
    </location>
</feature>
<dbReference type="GO" id="GO:1900180">
    <property type="term" value="P:regulation of protein localization to nucleus"/>
    <property type="evidence" value="ECO:0007669"/>
    <property type="project" value="UniProtKB-ARBA"/>
</dbReference>
<evidence type="ECO:0000256" key="22">
    <source>
        <dbReference type="ARBA" id="ARBA00060400"/>
    </source>
</evidence>
<evidence type="ECO:0000256" key="21">
    <source>
        <dbReference type="ARBA" id="ARBA00053898"/>
    </source>
</evidence>
<dbReference type="InterPro" id="IPR023298">
    <property type="entry name" value="ATPase_P-typ_TM_dom_sf"/>
</dbReference>
<dbReference type="GO" id="GO:0046872">
    <property type="term" value="F:metal ion binding"/>
    <property type="evidence" value="ECO:0007669"/>
    <property type="project" value="UniProtKB-KW"/>
</dbReference>
<feature type="region of interest" description="Disordered" evidence="25">
    <location>
        <begin position="1025"/>
        <end position="1046"/>
    </location>
</feature>
<evidence type="ECO:0000256" key="23">
    <source>
        <dbReference type="ARBA" id="ARBA00065284"/>
    </source>
</evidence>
<dbReference type="FunFam" id="3.40.1110.10:FF:000026">
    <property type="entry name" value="Cation-transporting ATPase"/>
    <property type="match status" value="1"/>
</dbReference>
<dbReference type="AlphaFoldDB" id="A0A8C0IBP3"/>
<keyword evidence="10" id="KW-0967">Endosome</keyword>
<dbReference type="GO" id="GO:0006882">
    <property type="term" value="P:intracellular zinc ion homeostasis"/>
    <property type="evidence" value="ECO:0007669"/>
    <property type="project" value="UniProtKB-ARBA"/>
</dbReference>
<accession>A0A8C0IBP3</accession>
<dbReference type="InterPro" id="IPR044492">
    <property type="entry name" value="P_typ_ATPase_HD_dom"/>
</dbReference>
<evidence type="ECO:0000256" key="13">
    <source>
        <dbReference type="ARBA" id="ARBA00022967"/>
    </source>
</evidence>
<evidence type="ECO:0000256" key="7">
    <source>
        <dbReference type="ARBA" id="ARBA00022692"/>
    </source>
</evidence>
<keyword evidence="17" id="KW-0458">Lysosome</keyword>
<dbReference type="Gene3D" id="2.70.150.10">
    <property type="entry name" value="Calcium-transporting ATPase, cytoplasmic transduction domain A"/>
    <property type="match status" value="1"/>
</dbReference>
<dbReference type="CDD" id="cd07542">
    <property type="entry name" value="P-type_ATPase_cation"/>
    <property type="match status" value="1"/>
</dbReference>
<dbReference type="SUPFAM" id="SSF81660">
    <property type="entry name" value="Metal cation-transporting ATPase, ATP-binding domain N"/>
    <property type="match status" value="1"/>
</dbReference>
<organism evidence="30 31">
    <name type="scientific">Bubo bubo</name>
    <name type="common">Eurasian eagle-owl</name>
    <name type="synonym">Strix bubo</name>
    <dbReference type="NCBI Taxonomy" id="30461"/>
    <lineage>
        <taxon>Eukaryota</taxon>
        <taxon>Metazoa</taxon>
        <taxon>Chordata</taxon>
        <taxon>Craniata</taxon>
        <taxon>Vertebrata</taxon>
        <taxon>Euteleostomi</taxon>
        <taxon>Archelosauria</taxon>
        <taxon>Archosauria</taxon>
        <taxon>Dinosauria</taxon>
        <taxon>Saurischia</taxon>
        <taxon>Theropoda</taxon>
        <taxon>Coelurosauria</taxon>
        <taxon>Aves</taxon>
        <taxon>Neognathae</taxon>
        <taxon>Neoaves</taxon>
        <taxon>Telluraves</taxon>
        <taxon>Strigiformes</taxon>
        <taxon>Strigidae</taxon>
        <taxon>Bubo</taxon>
    </lineage>
</organism>
<dbReference type="Ensembl" id="ENSBOBT00000008415.1">
    <property type="protein sequence ID" value="ENSBOBP00000008203.1"/>
    <property type="gene ID" value="ENSBOBG00000003154.1"/>
</dbReference>
<evidence type="ECO:0000256" key="11">
    <source>
        <dbReference type="ARBA" id="ARBA00022840"/>
    </source>
</evidence>
<dbReference type="InterPro" id="IPR008250">
    <property type="entry name" value="ATPase_P-typ_transduc_dom_A_sf"/>
</dbReference>
<dbReference type="GO" id="GO:0016887">
    <property type="term" value="F:ATP hydrolysis activity"/>
    <property type="evidence" value="ECO:0007669"/>
    <property type="project" value="InterPro"/>
</dbReference>
<dbReference type="InterPro" id="IPR047821">
    <property type="entry name" value="P5B-type_ATPase"/>
</dbReference>
<dbReference type="NCBIfam" id="TIGR01494">
    <property type="entry name" value="ATPase_P-type"/>
    <property type="match status" value="2"/>
</dbReference>
<keyword evidence="31" id="KW-1185">Reference proteome</keyword>
<dbReference type="SUPFAM" id="SSF56784">
    <property type="entry name" value="HAD-like"/>
    <property type="match status" value="1"/>
</dbReference>
<keyword evidence="13" id="KW-1278">Translocase</keyword>
<comment type="subunit">
    <text evidence="23">Interacts with MYCBP2; the interaction inhibits the ubiquitination of TSC2 by MYCBP2. Interacts with HDAC6; the interaction results in recruitment of HDAC6 to lysosomes to promote CTTN deacetylation.</text>
</comment>
<evidence type="ECO:0000256" key="1">
    <source>
        <dbReference type="ARBA" id="ARBA00004107"/>
    </source>
</evidence>
<dbReference type="Pfam" id="PF13246">
    <property type="entry name" value="Cation_ATPase"/>
    <property type="match status" value="1"/>
</dbReference>
<feature type="transmembrane region" description="Helical" evidence="26">
    <location>
        <begin position="921"/>
        <end position="944"/>
    </location>
</feature>
<comment type="catalytic activity">
    <reaction evidence="19">
        <text>spermidine(out) + ATP + H2O = spermidine(in) + ADP + phosphate + H(+)</text>
        <dbReference type="Rhea" id="RHEA:29999"/>
        <dbReference type="ChEBI" id="CHEBI:15377"/>
        <dbReference type="ChEBI" id="CHEBI:15378"/>
        <dbReference type="ChEBI" id="CHEBI:30616"/>
        <dbReference type="ChEBI" id="CHEBI:43474"/>
        <dbReference type="ChEBI" id="CHEBI:57834"/>
        <dbReference type="ChEBI" id="CHEBI:456216"/>
    </reaction>
</comment>
<dbReference type="Gene3D" id="3.40.1110.10">
    <property type="entry name" value="Calcium-transporting ATPase, cytoplasmic domain N"/>
    <property type="match status" value="1"/>
</dbReference>
<evidence type="ECO:0000256" key="27">
    <source>
        <dbReference type="SAM" id="SignalP"/>
    </source>
</evidence>
<dbReference type="Proteomes" id="UP000694567">
    <property type="component" value="Unplaced"/>
</dbReference>
<evidence type="ECO:0000256" key="20">
    <source>
        <dbReference type="ARBA" id="ARBA00051772"/>
    </source>
</evidence>
<dbReference type="InterPro" id="IPR001757">
    <property type="entry name" value="P_typ_ATPase"/>
</dbReference>
<dbReference type="GO" id="GO:0015203">
    <property type="term" value="F:polyamine transmembrane transporter activity"/>
    <property type="evidence" value="ECO:0007669"/>
    <property type="project" value="TreeGrafter"/>
</dbReference>
<dbReference type="GO" id="GO:0034599">
    <property type="term" value="P:cellular response to oxidative stress"/>
    <property type="evidence" value="ECO:0007669"/>
    <property type="project" value="UniProtKB-ARBA"/>
</dbReference>
<dbReference type="FunFam" id="3.40.50.1000:FF:000068">
    <property type="entry name" value="Cation-transporting ATPase"/>
    <property type="match status" value="1"/>
</dbReference>
<dbReference type="InterPro" id="IPR047819">
    <property type="entry name" value="P5A-ATPase_N"/>
</dbReference>
<dbReference type="InterPro" id="IPR023214">
    <property type="entry name" value="HAD_sf"/>
</dbReference>
<dbReference type="GO" id="GO:0043025">
    <property type="term" value="C:neuronal cell body"/>
    <property type="evidence" value="ECO:0007669"/>
    <property type="project" value="UniProtKB-ARBA"/>
</dbReference>
<keyword evidence="15 26" id="KW-0472">Membrane</keyword>
<dbReference type="FunFam" id="1.20.1110.10:FF:000023">
    <property type="entry name" value="Cation-transporting ATPase"/>
    <property type="match status" value="1"/>
</dbReference>
<dbReference type="PRINTS" id="PR00119">
    <property type="entry name" value="CATATPASE"/>
</dbReference>
<dbReference type="GO" id="GO:0005524">
    <property type="term" value="F:ATP binding"/>
    <property type="evidence" value="ECO:0007669"/>
    <property type="project" value="UniProtKB-KW"/>
</dbReference>
<keyword evidence="27" id="KW-0732">Signal</keyword>
<dbReference type="GO" id="GO:0006874">
    <property type="term" value="P:intracellular calcium ion homeostasis"/>
    <property type="evidence" value="ECO:0007669"/>
    <property type="project" value="TreeGrafter"/>
</dbReference>
<keyword evidence="5" id="KW-0813">Transport</keyword>
<reference evidence="30" key="2">
    <citation type="submission" date="2025-09" db="UniProtKB">
        <authorList>
            <consortium name="Ensembl"/>
        </authorList>
    </citation>
    <scope>IDENTIFICATION</scope>
</reference>
<feature type="domain" description="P5B-type ATPase N-terminal" evidence="29">
    <location>
        <begin position="2"/>
        <end position="115"/>
    </location>
</feature>
<proteinExistence type="inferred from homology"/>
<dbReference type="InterPro" id="IPR059000">
    <property type="entry name" value="ATPase_P-type_domA"/>
</dbReference>
<keyword evidence="16" id="KW-0325">Glycoprotein</keyword>
<dbReference type="PROSITE" id="PS00154">
    <property type="entry name" value="ATPASE_E1_E2"/>
    <property type="match status" value="1"/>
</dbReference>
<dbReference type="GO" id="GO:0032585">
    <property type="term" value="C:multivesicular body membrane"/>
    <property type="evidence" value="ECO:0007669"/>
    <property type="project" value="UniProtKB-SubCell"/>
</dbReference>
<protein>
    <recommendedName>
        <fullName evidence="24">Polyamine-transporting ATPase 13A2</fullName>
    </recommendedName>
</protein>
<evidence type="ECO:0000256" key="12">
    <source>
        <dbReference type="ARBA" id="ARBA00022842"/>
    </source>
</evidence>
<feature type="transmembrane region" description="Helical" evidence="26">
    <location>
        <begin position="183"/>
        <end position="203"/>
    </location>
</feature>
<keyword evidence="9" id="KW-0547">Nucleotide-binding</keyword>
<dbReference type="InterPro" id="IPR036412">
    <property type="entry name" value="HAD-like_sf"/>
</dbReference>
<evidence type="ECO:0000256" key="14">
    <source>
        <dbReference type="ARBA" id="ARBA00022989"/>
    </source>
</evidence>
<dbReference type="SFLD" id="SFLDG00002">
    <property type="entry name" value="C1.7:_P-type_atpase_like"/>
    <property type="match status" value="1"/>
</dbReference>
<evidence type="ECO:0000256" key="5">
    <source>
        <dbReference type="ARBA" id="ARBA00022448"/>
    </source>
</evidence>
<dbReference type="FunFam" id="2.70.150.10:FF:000060">
    <property type="entry name" value="Cation-transporting ATPase"/>
    <property type="match status" value="1"/>
</dbReference>
<feature type="signal peptide" evidence="27">
    <location>
        <begin position="1"/>
        <end position="26"/>
    </location>
</feature>
<reference evidence="30" key="1">
    <citation type="submission" date="2025-08" db="UniProtKB">
        <authorList>
            <consortium name="Ensembl"/>
        </authorList>
    </citation>
    <scope>IDENTIFICATION</scope>
</reference>
<comment type="function">
    <text evidence="21">ATPase which acts as a lysosomal polyamine exporter with high affinity for spermine. Also stimulates cellular uptake of polyamines and protects against polyamine toxicity. Plays a role in intracellular cation homeostasis and the maintenance of neuronal integrity. Contributes to cellular zinc homeostasis. Confers cellular protection against Mn(2+) and Zn(2+) toxicity and mitochondrial stress. Required for proper lysosomal and mitochondrial maintenance. Regulates the autophagy-lysosome pathway through the control of SYT11 expression at both transcriptional and post-translational levels. Facilitates recruitment of deacetylase HDAC6 to lysosomes to deacetylate CTTN, leading to actin polymerization, promotion of autophagosome-lysosome fusion and completion of autophagy. Promotes secretion of exosomes as well as secretion of SCNA via exosomes. Plays a role in lipid homeostasis.</text>
</comment>
<dbReference type="GO" id="GO:0015662">
    <property type="term" value="F:P-type ion transporter activity"/>
    <property type="evidence" value="ECO:0007669"/>
    <property type="project" value="InterPro"/>
</dbReference>
<dbReference type="Gene3D" id="3.40.50.1000">
    <property type="entry name" value="HAD superfamily/HAD-like"/>
    <property type="match status" value="1"/>
</dbReference>
<dbReference type="SUPFAM" id="SSF81665">
    <property type="entry name" value="Calcium ATPase, transmembrane domain M"/>
    <property type="match status" value="1"/>
</dbReference>
<evidence type="ECO:0000256" key="18">
    <source>
        <dbReference type="ARBA" id="ARBA00023329"/>
    </source>
</evidence>
<evidence type="ECO:0000256" key="4">
    <source>
        <dbReference type="ARBA" id="ARBA00006000"/>
    </source>
</evidence>
<feature type="transmembrane region" description="Helical" evidence="26">
    <location>
        <begin position="388"/>
        <end position="415"/>
    </location>
</feature>
<keyword evidence="18" id="KW-0968">Cytoplasmic vesicle</keyword>
<evidence type="ECO:0000256" key="8">
    <source>
        <dbReference type="ARBA" id="ARBA00022723"/>
    </source>
</evidence>
<dbReference type="SFLD" id="SFLDS00003">
    <property type="entry name" value="Haloacid_Dehalogenase"/>
    <property type="match status" value="1"/>
</dbReference>
<dbReference type="InterPro" id="IPR018303">
    <property type="entry name" value="ATPase_P-typ_P_site"/>
</dbReference>
<evidence type="ECO:0000256" key="17">
    <source>
        <dbReference type="ARBA" id="ARBA00023228"/>
    </source>
</evidence>
<keyword evidence="12" id="KW-0460">Magnesium</keyword>
<evidence type="ECO:0000259" key="28">
    <source>
        <dbReference type="Pfam" id="PF00122"/>
    </source>
</evidence>
<evidence type="ECO:0000256" key="24">
    <source>
        <dbReference type="ARBA" id="ARBA00074227"/>
    </source>
</evidence>
<dbReference type="InterPro" id="IPR023299">
    <property type="entry name" value="ATPase_P-typ_cyto_dom_N"/>
</dbReference>
<evidence type="ECO:0000256" key="3">
    <source>
        <dbReference type="ARBA" id="ARBA00004542"/>
    </source>
</evidence>
<dbReference type="SFLD" id="SFLDF00027">
    <property type="entry name" value="p-type_atpase"/>
    <property type="match status" value="1"/>
</dbReference>
<name>A0A8C0IBP3_BUBBB</name>
<dbReference type="Pfam" id="PF00122">
    <property type="entry name" value="E1-E2_ATPase"/>
    <property type="match status" value="1"/>
</dbReference>
<feature type="domain" description="P-type ATPase A" evidence="28">
    <location>
        <begin position="222"/>
        <end position="341"/>
    </location>
</feature>
<evidence type="ECO:0000256" key="26">
    <source>
        <dbReference type="SAM" id="Phobius"/>
    </source>
</evidence>
<dbReference type="GO" id="GO:1905165">
    <property type="term" value="P:regulation of lysosomal protein catabolic process"/>
    <property type="evidence" value="ECO:0007669"/>
    <property type="project" value="UniProtKB-ARBA"/>
</dbReference>
<evidence type="ECO:0000256" key="19">
    <source>
        <dbReference type="ARBA" id="ARBA00050445"/>
    </source>
</evidence>
<keyword evidence="11" id="KW-0067">ATP-binding</keyword>
<evidence type="ECO:0000256" key="25">
    <source>
        <dbReference type="SAM" id="MobiDB-lite"/>
    </source>
</evidence>
<dbReference type="GO" id="GO:0000421">
    <property type="term" value="C:autophagosome membrane"/>
    <property type="evidence" value="ECO:0007669"/>
    <property type="project" value="UniProtKB-SubCell"/>
</dbReference>
<evidence type="ECO:0000313" key="30">
    <source>
        <dbReference type="Ensembl" id="ENSBOBP00000008203.1"/>
    </source>
</evidence>
<evidence type="ECO:0000259" key="29">
    <source>
        <dbReference type="Pfam" id="PF12409"/>
    </source>
</evidence>
<feature type="transmembrane region" description="Helical" evidence="26">
    <location>
        <begin position="356"/>
        <end position="376"/>
    </location>
</feature>
<dbReference type="GO" id="GO:0005765">
    <property type="term" value="C:lysosomal membrane"/>
    <property type="evidence" value="ECO:0007669"/>
    <property type="project" value="UniProtKB-SubCell"/>
</dbReference>
<dbReference type="PANTHER" id="PTHR45630">
    <property type="entry name" value="CATION-TRANSPORTING ATPASE-RELATED"/>
    <property type="match status" value="1"/>
</dbReference>
<dbReference type="GO" id="GO:1903543">
    <property type="term" value="P:positive regulation of exosomal secretion"/>
    <property type="evidence" value="ECO:0007669"/>
    <property type="project" value="UniProtKB-ARBA"/>
</dbReference>
<dbReference type="GO" id="GO:0061909">
    <property type="term" value="P:autophagosome-lysosome fusion"/>
    <property type="evidence" value="ECO:0007669"/>
    <property type="project" value="UniProtKB-ARBA"/>
</dbReference>
<keyword evidence="7 26" id="KW-0812">Transmembrane</keyword>
<evidence type="ECO:0000313" key="31">
    <source>
        <dbReference type="Proteomes" id="UP000694567"/>
    </source>
</evidence>